<protein>
    <submittedName>
        <fullName evidence="7">LysE family translocator</fullName>
    </submittedName>
</protein>
<feature type="transmembrane region" description="Helical" evidence="6">
    <location>
        <begin position="6"/>
        <end position="27"/>
    </location>
</feature>
<keyword evidence="8" id="KW-1185">Reference proteome</keyword>
<dbReference type="EMBL" id="VDHJ01000010">
    <property type="protein sequence ID" value="TNL96623.1"/>
    <property type="molecule type" value="Genomic_DNA"/>
</dbReference>
<keyword evidence="2" id="KW-1003">Cell membrane</keyword>
<sequence>MSLASLFAIVMLNLVGAASPGPDVVLVTRMATRSRRHAIATSIGTHVGATVWVSLTVFGAAAILTTFPQALGIIQVVGGAWLMIMGQSTVRGGLMTRKYPPKDLAELEAQLGSPWRSFRRGLATNLSNPKIVIFLAALVAPALPPEPSVGTALLVIASLVFSSLLLFLTMSTLVSTRRVRQALLRSSWLIDVLAGTFFVIAGLVLIIHGGLG</sequence>
<evidence type="ECO:0000256" key="4">
    <source>
        <dbReference type="ARBA" id="ARBA00022989"/>
    </source>
</evidence>
<dbReference type="PANTHER" id="PTHR30086">
    <property type="entry name" value="ARGININE EXPORTER PROTEIN ARGO"/>
    <property type="match status" value="1"/>
</dbReference>
<comment type="caution">
    <text evidence="7">The sequence shown here is derived from an EMBL/GenBank/DDBJ whole genome shotgun (WGS) entry which is preliminary data.</text>
</comment>
<evidence type="ECO:0000256" key="2">
    <source>
        <dbReference type="ARBA" id="ARBA00022475"/>
    </source>
</evidence>
<proteinExistence type="predicted"/>
<organism evidence="7 8">
    <name type="scientific">Corynebacterium tapiri</name>
    <dbReference type="NCBI Taxonomy" id="1448266"/>
    <lineage>
        <taxon>Bacteria</taxon>
        <taxon>Bacillati</taxon>
        <taxon>Actinomycetota</taxon>
        <taxon>Actinomycetes</taxon>
        <taxon>Mycobacteriales</taxon>
        <taxon>Corynebacteriaceae</taxon>
        <taxon>Corynebacterium</taxon>
    </lineage>
</organism>
<dbReference type="RefSeq" id="WP_139465977.1">
    <property type="nucleotide sequence ID" value="NZ_VDHJ01000010.1"/>
</dbReference>
<accession>A0A5C4U415</accession>
<evidence type="ECO:0000256" key="6">
    <source>
        <dbReference type="SAM" id="Phobius"/>
    </source>
</evidence>
<name>A0A5C4U415_9CORY</name>
<keyword evidence="3 6" id="KW-0812">Transmembrane</keyword>
<feature type="transmembrane region" description="Helical" evidence="6">
    <location>
        <begin position="149"/>
        <end position="168"/>
    </location>
</feature>
<feature type="transmembrane region" description="Helical" evidence="6">
    <location>
        <begin position="188"/>
        <end position="211"/>
    </location>
</feature>
<evidence type="ECO:0000256" key="5">
    <source>
        <dbReference type="ARBA" id="ARBA00023136"/>
    </source>
</evidence>
<comment type="subcellular location">
    <subcellularLocation>
        <location evidence="1">Cell membrane</location>
        <topology evidence="1">Multi-pass membrane protein</topology>
    </subcellularLocation>
</comment>
<feature type="transmembrane region" description="Helical" evidence="6">
    <location>
        <begin position="39"/>
        <end position="64"/>
    </location>
</feature>
<dbReference type="GO" id="GO:0005886">
    <property type="term" value="C:plasma membrane"/>
    <property type="evidence" value="ECO:0007669"/>
    <property type="project" value="UniProtKB-SubCell"/>
</dbReference>
<evidence type="ECO:0000256" key="1">
    <source>
        <dbReference type="ARBA" id="ARBA00004651"/>
    </source>
</evidence>
<reference evidence="7 8" key="1">
    <citation type="submission" date="2019-06" db="EMBL/GenBank/DDBJ databases">
        <authorList>
            <person name="Li J."/>
        </authorList>
    </citation>
    <scope>NUCLEOTIDE SEQUENCE [LARGE SCALE GENOMIC DNA]</scope>
    <source>
        <strain evidence="7 8">LMG 28165</strain>
    </source>
</reference>
<evidence type="ECO:0000256" key="3">
    <source>
        <dbReference type="ARBA" id="ARBA00022692"/>
    </source>
</evidence>
<dbReference type="AlphaFoldDB" id="A0A5C4U415"/>
<feature type="transmembrane region" description="Helical" evidence="6">
    <location>
        <begin position="70"/>
        <end position="90"/>
    </location>
</feature>
<dbReference type="Pfam" id="PF01810">
    <property type="entry name" value="LysE"/>
    <property type="match status" value="1"/>
</dbReference>
<dbReference type="PANTHER" id="PTHR30086:SF20">
    <property type="entry name" value="ARGININE EXPORTER PROTEIN ARGO-RELATED"/>
    <property type="match status" value="1"/>
</dbReference>
<dbReference type="InterPro" id="IPR001123">
    <property type="entry name" value="LeuE-type"/>
</dbReference>
<evidence type="ECO:0000313" key="7">
    <source>
        <dbReference type="EMBL" id="TNL96623.1"/>
    </source>
</evidence>
<evidence type="ECO:0000313" key="8">
    <source>
        <dbReference type="Proteomes" id="UP000312032"/>
    </source>
</evidence>
<feature type="transmembrane region" description="Helical" evidence="6">
    <location>
        <begin position="126"/>
        <end position="143"/>
    </location>
</feature>
<keyword evidence="5 6" id="KW-0472">Membrane</keyword>
<dbReference type="GO" id="GO:0015171">
    <property type="term" value="F:amino acid transmembrane transporter activity"/>
    <property type="evidence" value="ECO:0007669"/>
    <property type="project" value="TreeGrafter"/>
</dbReference>
<keyword evidence="4 6" id="KW-1133">Transmembrane helix</keyword>
<dbReference type="OrthoDB" id="9784202at2"/>
<gene>
    <name evidence="7" type="ORF">FHE74_07965</name>
</gene>
<dbReference type="Proteomes" id="UP000312032">
    <property type="component" value="Unassembled WGS sequence"/>
</dbReference>